<proteinExistence type="inferred from homology"/>
<keyword evidence="6 12" id="KW-1133">Transmembrane helix</keyword>
<evidence type="ECO:0000313" key="14">
    <source>
        <dbReference type="Proteomes" id="UP000327044"/>
    </source>
</evidence>
<feature type="transmembrane region" description="Helical" evidence="12">
    <location>
        <begin position="385"/>
        <end position="404"/>
    </location>
</feature>
<keyword evidence="10" id="KW-0739">Sodium transport</keyword>
<feature type="transmembrane region" description="Helical" evidence="12">
    <location>
        <begin position="340"/>
        <end position="364"/>
    </location>
</feature>
<comment type="subcellular location">
    <subcellularLocation>
        <location evidence="1">Cell membrane</location>
        <topology evidence="1">Multi-pass membrane protein</topology>
    </subcellularLocation>
</comment>
<feature type="transmembrane region" description="Helical" evidence="12">
    <location>
        <begin position="130"/>
        <end position="150"/>
    </location>
</feature>
<dbReference type="NCBIfam" id="TIGR00813">
    <property type="entry name" value="sss"/>
    <property type="match status" value="1"/>
</dbReference>
<feature type="transmembrane region" description="Helical" evidence="12">
    <location>
        <begin position="12"/>
        <end position="34"/>
    </location>
</feature>
<dbReference type="InterPro" id="IPR038377">
    <property type="entry name" value="Na/Glc_symporter_sf"/>
</dbReference>
<evidence type="ECO:0000256" key="6">
    <source>
        <dbReference type="ARBA" id="ARBA00022989"/>
    </source>
</evidence>
<reference evidence="13 14" key="1">
    <citation type="journal article" date="2018" name="Elife">
        <title>Firefly genomes illuminate parallel origins of bioluminescence in beetles.</title>
        <authorList>
            <person name="Fallon T.R."/>
            <person name="Lower S.E."/>
            <person name="Chang C.H."/>
            <person name="Bessho-Uehara M."/>
            <person name="Martin G.J."/>
            <person name="Bewick A.J."/>
            <person name="Behringer M."/>
            <person name="Debat H.J."/>
            <person name="Wong I."/>
            <person name="Day J.C."/>
            <person name="Suvorov A."/>
            <person name="Silva C.J."/>
            <person name="Stanger-Hall K.F."/>
            <person name="Hall D.W."/>
            <person name="Schmitz R.J."/>
            <person name="Nelson D.R."/>
            <person name="Lewis S.M."/>
            <person name="Shigenobu S."/>
            <person name="Bybee S.M."/>
            <person name="Larracuente A.M."/>
            <person name="Oba Y."/>
            <person name="Weng J.K."/>
        </authorList>
    </citation>
    <scope>NUCLEOTIDE SEQUENCE [LARGE SCALE GENOMIC DNA]</scope>
    <source>
        <strain evidence="13">1611_PpyrPB1</strain>
        <tissue evidence="13">Whole body</tissue>
    </source>
</reference>
<dbReference type="PANTHER" id="PTHR42985">
    <property type="entry name" value="SODIUM-COUPLED MONOCARBOXYLATE TRANSPORTER"/>
    <property type="match status" value="1"/>
</dbReference>
<evidence type="ECO:0000256" key="2">
    <source>
        <dbReference type="ARBA" id="ARBA00006434"/>
    </source>
</evidence>
<feature type="transmembrane region" description="Helical" evidence="12">
    <location>
        <begin position="410"/>
        <end position="431"/>
    </location>
</feature>
<keyword evidence="3" id="KW-0813">Transport</keyword>
<dbReference type="GO" id="GO:0015293">
    <property type="term" value="F:symporter activity"/>
    <property type="evidence" value="ECO:0007669"/>
    <property type="project" value="TreeGrafter"/>
</dbReference>
<dbReference type="GO" id="GO:0005886">
    <property type="term" value="C:plasma membrane"/>
    <property type="evidence" value="ECO:0007669"/>
    <property type="project" value="UniProtKB-SubCell"/>
</dbReference>
<dbReference type="InterPro" id="IPR001734">
    <property type="entry name" value="Na/solute_symporter"/>
</dbReference>
<dbReference type="InParanoid" id="A0A5N4AHI9"/>
<dbReference type="EMBL" id="VVIM01000007">
    <property type="protein sequence ID" value="KAB0796759.1"/>
    <property type="molecule type" value="Genomic_DNA"/>
</dbReference>
<keyword evidence="8" id="KW-0406">Ion transport</keyword>
<dbReference type="Pfam" id="PF00474">
    <property type="entry name" value="SSF"/>
    <property type="match status" value="1"/>
</dbReference>
<evidence type="ECO:0000256" key="3">
    <source>
        <dbReference type="ARBA" id="ARBA00022448"/>
    </source>
</evidence>
<dbReference type="Proteomes" id="UP000327044">
    <property type="component" value="Unassembled WGS sequence"/>
</dbReference>
<feature type="transmembrane region" description="Helical" evidence="12">
    <location>
        <begin position="54"/>
        <end position="74"/>
    </location>
</feature>
<feature type="transmembrane region" description="Helical" evidence="12">
    <location>
        <begin position="86"/>
        <end position="110"/>
    </location>
</feature>
<comment type="caution">
    <text evidence="13">The sequence shown here is derived from an EMBL/GenBank/DDBJ whole genome shotgun (WGS) entry which is preliminary data.</text>
</comment>
<accession>A0A5N4AHI9</accession>
<feature type="transmembrane region" description="Helical" evidence="12">
    <location>
        <begin position="162"/>
        <end position="186"/>
    </location>
</feature>
<organism evidence="13 14">
    <name type="scientific">Photinus pyralis</name>
    <name type="common">Common eastern firefly</name>
    <name type="synonym">Lampyris pyralis</name>
    <dbReference type="NCBI Taxonomy" id="7054"/>
    <lineage>
        <taxon>Eukaryota</taxon>
        <taxon>Metazoa</taxon>
        <taxon>Ecdysozoa</taxon>
        <taxon>Arthropoda</taxon>
        <taxon>Hexapoda</taxon>
        <taxon>Insecta</taxon>
        <taxon>Pterygota</taxon>
        <taxon>Neoptera</taxon>
        <taxon>Endopterygota</taxon>
        <taxon>Coleoptera</taxon>
        <taxon>Polyphaga</taxon>
        <taxon>Elateriformia</taxon>
        <taxon>Elateroidea</taxon>
        <taxon>Lampyridae</taxon>
        <taxon>Lampyrinae</taxon>
        <taxon>Photinus</taxon>
    </lineage>
</organism>
<keyword evidence="5 12" id="KW-0812">Transmembrane</keyword>
<gene>
    <name evidence="13" type="ORF">PPYR_10820</name>
</gene>
<keyword evidence="9 12" id="KW-0472">Membrane</keyword>
<evidence type="ECO:0000256" key="4">
    <source>
        <dbReference type="ARBA" id="ARBA00022475"/>
    </source>
</evidence>
<feature type="transmembrane region" description="Helical" evidence="12">
    <location>
        <begin position="508"/>
        <end position="529"/>
    </location>
</feature>
<feature type="transmembrane region" description="Helical" evidence="12">
    <location>
        <begin position="280"/>
        <end position="302"/>
    </location>
</feature>
<keyword evidence="4" id="KW-1003">Cell membrane</keyword>
<evidence type="ECO:0000256" key="7">
    <source>
        <dbReference type="ARBA" id="ARBA00023053"/>
    </source>
</evidence>
<dbReference type="PANTHER" id="PTHR42985:SF21">
    <property type="entry name" value="SODIUM-DEPENDENT MULTIVITAMIN TRANSPORTER-LIKE PROTEIN"/>
    <property type="match status" value="1"/>
</dbReference>
<keyword evidence="14" id="KW-1185">Reference proteome</keyword>
<evidence type="ECO:0000256" key="11">
    <source>
        <dbReference type="RuleBase" id="RU362091"/>
    </source>
</evidence>
<evidence type="ECO:0008006" key="15">
    <source>
        <dbReference type="Google" id="ProtNLM"/>
    </source>
</evidence>
<dbReference type="PROSITE" id="PS50283">
    <property type="entry name" value="NA_SOLUT_SYMP_3"/>
    <property type="match status" value="1"/>
</dbReference>
<feature type="transmembrane region" description="Helical" evidence="12">
    <location>
        <begin position="193"/>
        <end position="222"/>
    </location>
</feature>
<dbReference type="AlphaFoldDB" id="A0A5N4AHI9"/>
<feature type="transmembrane region" description="Helical" evidence="12">
    <location>
        <begin position="242"/>
        <end position="259"/>
    </location>
</feature>
<evidence type="ECO:0000313" key="13">
    <source>
        <dbReference type="EMBL" id="KAB0796759.1"/>
    </source>
</evidence>
<dbReference type="InterPro" id="IPR051163">
    <property type="entry name" value="Sodium:Solute_Symporter_SSF"/>
</dbReference>
<evidence type="ECO:0000256" key="1">
    <source>
        <dbReference type="ARBA" id="ARBA00004651"/>
    </source>
</evidence>
<dbReference type="GO" id="GO:0006814">
    <property type="term" value="P:sodium ion transport"/>
    <property type="evidence" value="ECO:0007669"/>
    <property type="project" value="UniProtKB-KW"/>
</dbReference>
<evidence type="ECO:0000256" key="9">
    <source>
        <dbReference type="ARBA" id="ARBA00023136"/>
    </source>
</evidence>
<dbReference type="CDD" id="cd11492">
    <property type="entry name" value="SLC5sbd_NIS-SMVT"/>
    <property type="match status" value="1"/>
</dbReference>
<name>A0A5N4AHI9_PHOPY</name>
<evidence type="ECO:0000256" key="10">
    <source>
        <dbReference type="ARBA" id="ARBA00023201"/>
    </source>
</evidence>
<evidence type="ECO:0000256" key="5">
    <source>
        <dbReference type="ARBA" id="ARBA00022692"/>
    </source>
</evidence>
<dbReference type="Gene3D" id="1.20.1730.10">
    <property type="entry name" value="Sodium/glucose cotransporter"/>
    <property type="match status" value="1"/>
</dbReference>
<evidence type="ECO:0000256" key="12">
    <source>
        <dbReference type="SAM" id="Phobius"/>
    </source>
</evidence>
<comment type="similarity">
    <text evidence="2 11">Belongs to the sodium:solute symporter (SSF) (TC 2.A.21) family.</text>
</comment>
<sequence length="581" mass="63764">MLGDGDEKLLSLFDYILFALTLLGSFLVGAYFGLSKNKPRTTEEYLIGGKSVNVLPIAISLVASGISGNTFLAVPADIYKFGSNYVWTLLADCIGFLATYYIFLPIYFNLQVVSIFEYLEQRFDKNVRRLTSVLNLCATLCYAPLVLYLPSLAFSQVSGIPVHAITVVTCLTCTLYTTVGGFKAVVWTDALQFVLMVGSVIAVVGIGAHSVGGLWQALAIAVRGDRWEIFNFSFDLTSRNPLWGPMVGHIFFALSTLTMNQGAIQKYMGLKKFQDVKKCICLHLVGHIALKWMTVLIGNVAYAKYVECDVLQSHKIAKIDQLVPYFVLDIAGSIKGLPGLFIAGMFSAALSTLSATFNALAATIHSDLIAPFLSNDVLRRREGHILRSIVVIAGSICIISALFVDRLGSLMAFINGSVGVTCGLFVGLFSLGMVFPMAHSKGALWGIVSGFAVVGTITIVNQWYTLHGITNNFAKPLSVELCETPINITQPSDIHQPEQPFVLFRLSFWYNSVMSALIVTLVGLCVSWCSKNDRPWVDPDLISPIFKFLLVQRDMNGNSLDMYTIASSYDTDKYHFEDSQS</sequence>
<evidence type="ECO:0000256" key="8">
    <source>
        <dbReference type="ARBA" id="ARBA00023065"/>
    </source>
</evidence>
<feature type="transmembrane region" description="Helical" evidence="12">
    <location>
        <begin position="443"/>
        <end position="464"/>
    </location>
</feature>
<protein>
    <recommendedName>
        <fullName evidence="15">Sodium-coupled monocarboxylate transporter 1</fullName>
    </recommendedName>
</protein>
<keyword evidence="7" id="KW-0915">Sodium</keyword>